<comment type="subcellular location">
    <subcellularLocation>
        <location evidence="6">Cytoplasm</location>
    </subcellularLocation>
</comment>
<dbReference type="Pfam" id="PF01960">
    <property type="entry name" value="ArgJ"/>
    <property type="match status" value="1"/>
</dbReference>
<dbReference type="PANTHER" id="PTHR23100">
    <property type="entry name" value="ARGININE BIOSYNTHESIS BIFUNCTIONAL PROTEIN ARGJ"/>
    <property type="match status" value="1"/>
</dbReference>
<keyword evidence="8" id="KW-1185">Reference proteome</keyword>
<evidence type="ECO:0000256" key="2">
    <source>
        <dbReference type="ARBA" id="ARBA00011475"/>
    </source>
</evidence>
<evidence type="ECO:0000256" key="3">
    <source>
        <dbReference type="ARBA" id="ARBA00022679"/>
    </source>
</evidence>
<dbReference type="RefSeq" id="WP_344802108.1">
    <property type="nucleotide sequence ID" value="NZ_BAABBO010000001.1"/>
</dbReference>
<feature type="chain" id="PRO_5044941860" description="Arginine biosynthesis bifunctional protein ArgJ beta chain" evidence="6">
    <location>
        <begin position="190"/>
        <end position="411"/>
    </location>
</feature>
<evidence type="ECO:0000256" key="6">
    <source>
        <dbReference type="HAMAP-Rule" id="MF_01106"/>
    </source>
</evidence>
<feature type="active site" description="Nucleophile" evidence="6">
    <location>
        <position position="190"/>
    </location>
</feature>
<feature type="binding site" evidence="6">
    <location>
        <position position="190"/>
    </location>
    <ligand>
        <name>substrate</name>
    </ligand>
</feature>
<evidence type="ECO:0000256" key="5">
    <source>
        <dbReference type="ARBA" id="ARBA00023315"/>
    </source>
</evidence>
<comment type="pathway">
    <text evidence="6">Amino-acid biosynthesis; L-arginine biosynthesis; N(2)-acetyl-L-ornithine from L-glutamate: step 1/4.</text>
</comment>
<protein>
    <recommendedName>
        <fullName evidence="6">Arginine biosynthesis bifunctional protein ArgJ</fullName>
    </recommendedName>
    <domain>
        <recommendedName>
            <fullName evidence="6">Glutamate N-acetyltransferase</fullName>
            <ecNumber evidence="6">2.3.1.35</ecNumber>
        </recommendedName>
        <alternativeName>
            <fullName evidence="6">Ornithine acetyltransferase</fullName>
            <shortName evidence="6">OATase</shortName>
        </alternativeName>
        <alternativeName>
            <fullName evidence="6">Ornithine transacetylase</fullName>
        </alternativeName>
    </domain>
    <domain>
        <recommendedName>
            <fullName evidence="6">Amino-acid acetyltransferase</fullName>
            <ecNumber evidence="6">2.3.1.1</ecNumber>
        </recommendedName>
        <alternativeName>
            <fullName evidence="6">N-acetylglutamate synthase</fullName>
            <shortName evidence="6">AGSase</shortName>
        </alternativeName>
    </domain>
    <component>
        <recommendedName>
            <fullName evidence="6">Arginine biosynthesis bifunctional protein ArgJ alpha chain</fullName>
        </recommendedName>
    </component>
    <component>
        <recommendedName>
            <fullName evidence="6">Arginine biosynthesis bifunctional protein ArgJ beta chain</fullName>
        </recommendedName>
    </component>
</protein>
<feature type="binding site" evidence="6">
    <location>
        <position position="411"/>
    </location>
    <ligand>
        <name>substrate</name>
    </ligand>
</feature>
<comment type="subunit">
    <text evidence="2 6">Heterotetramer of two alpha and two beta chains.</text>
</comment>
<feature type="site" description="Cleavage; by autolysis" evidence="6">
    <location>
        <begin position="189"/>
        <end position="190"/>
    </location>
</feature>
<feature type="site" description="Involved in the stabilization of negative charge on the oxyanion by the formation of the oxyanion hole" evidence="6">
    <location>
        <position position="117"/>
    </location>
</feature>
<reference evidence="8" key="1">
    <citation type="journal article" date="2019" name="Int. J. Syst. Evol. Microbiol.">
        <title>The Global Catalogue of Microorganisms (GCM) 10K type strain sequencing project: providing services to taxonomists for standard genome sequencing and annotation.</title>
        <authorList>
            <consortium name="The Broad Institute Genomics Platform"/>
            <consortium name="The Broad Institute Genome Sequencing Center for Infectious Disease"/>
            <person name="Wu L."/>
            <person name="Ma J."/>
        </authorList>
    </citation>
    <scope>NUCLEOTIDE SEQUENCE [LARGE SCALE GENOMIC DNA]</scope>
    <source>
        <strain evidence="8">JCM 17555</strain>
    </source>
</reference>
<dbReference type="HAMAP" id="MF_01106">
    <property type="entry name" value="ArgJ"/>
    <property type="match status" value="1"/>
</dbReference>
<comment type="caution">
    <text evidence="7">The sequence shown here is derived from an EMBL/GenBank/DDBJ whole genome shotgun (WGS) entry which is preliminary data.</text>
</comment>
<dbReference type="PANTHER" id="PTHR23100:SF0">
    <property type="entry name" value="ARGININE BIOSYNTHESIS BIFUNCTIONAL PROTEIN ARGJ, MITOCHONDRIAL"/>
    <property type="match status" value="1"/>
</dbReference>
<dbReference type="InterPro" id="IPR002813">
    <property type="entry name" value="Arg_biosynth_ArgJ"/>
</dbReference>
<dbReference type="Proteomes" id="UP001501337">
    <property type="component" value="Unassembled WGS sequence"/>
</dbReference>
<keyword evidence="6" id="KW-0028">Amino-acid biosynthesis</keyword>
<feature type="binding site" evidence="6">
    <location>
        <position position="153"/>
    </location>
    <ligand>
        <name>substrate</name>
    </ligand>
</feature>
<name>A0ABP7NF60_9GAMM</name>
<keyword evidence="3 6" id="KW-0808">Transferase</keyword>
<dbReference type="CDD" id="cd02152">
    <property type="entry name" value="OAT"/>
    <property type="match status" value="1"/>
</dbReference>
<feature type="binding site" evidence="6">
    <location>
        <position position="179"/>
    </location>
    <ligand>
        <name>substrate</name>
    </ligand>
</feature>
<feature type="binding site" evidence="6">
    <location>
        <position position="276"/>
    </location>
    <ligand>
        <name>substrate</name>
    </ligand>
</feature>
<evidence type="ECO:0000256" key="4">
    <source>
        <dbReference type="ARBA" id="ARBA00022813"/>
    </source>
</evidence>
<organism evidence="7 8">
    <name type="scientific">Allohahella marinimesophila</name>
    <dbReference type="NCBI Taxonomy" id="1054972"/>
    <lineage>
        <taxon>Bacteria</taxon>
        <taxon>Pseudomonadati</taxon>
        <taxon>Pseudomonadota</taxon>
        <taxon>Gammaproteobacteria</taxon>
        <taxon>Oceanospirillales</taxon>
        <taxon>Hahellaceae</taxon>
        <taxon>Allohahella</taxon>
    </lineage>
</organism>
<dbReference type="Gene3D" id="3.60.70.12">
    <property type="entry name" value="L-amino peptidase D-ALA esterase/amidase"/>
    <property type="match status" value="1"/>
</dbReference>
<keyword evidence="6" id="KW-0511">Multifunctional enzyme</keyword>
<comment type="function">
    <text evidence="6">Catalyzes two activities which are involved in the cyclic version of arginine biosynthesis: the synthesis of N-acetylglutamate from glutamate and acetyl-CoA as the acetyl donor, and of ornithine by transacetylation between N(2)-acetylornithine and glutamate.</text>
</comment>
<comment type="pathway">
    <text evidence="6">Amino-acid biosynthesis; L-arginine biosynthesis; L-ornithine and N-acetyl-L-glutamate from L-glutamate and N(2)-acetyl-L-ornithine (cyclic): step 1/1.</text>
</comment>
<dbReference type="Gene3D" id="3.10.20.340">
    <property type="entry name" value="ArgJ beta chain, C-terminal domain"/>
    <property type="match status" value="1"/>
</dbReference>
<comment type="catalytic activity">
    <reaction evidence="6">
        <text>L-glutamate + acetyl-CoA = N-acetyl-L-glutamate + CoA + H(+)</text>
        <dbReference type="Rhea" id="RHEA:24292"/>
        <dbReference type="ChEBI" id="CHEBI:15378"/>
        <dbReference type="ChEBI" id="CHEBI:29985"/>
        <dbReference type="ChEBI" id="CHEBI:44337"/>
        <dbReference type="ChEBI" id="CHEBI:57287"/>
        <dbReference type="ChEBI" id="CHEBI:57288"/>
        <dbReference type="EC" id="2.3.1.1"/>
    </reaction>
</comment>
<dbReference type="InterPro" id="IPR042195">
    <property type="entry name" value="ArgJ_beta_C"/>
</dbReference>
<dbReference type="NCBIfam" id="NF003802">
    <property type="entry name" value="PRK05388.1"/>
    <property type="match status" value="1"/>
</dbReference>
<dbReference type="NCBIfam" id="TIGR00120">
    <property type="entry name" value="ArgJ"/>
    <property type="match status" value="1"/>
</dbReference>
<evidence type="ECO:0000313" key="8">
    <source>
        <dbReference type="Proteomes" id="UP001501337"/>
    </source>
</evidence>
<sequence length="411" mass="43889">MAIGPDELCELLPVEGIRIGAANAQIKRPEGDDIIVFELSPDCEVAAVFTRNQFCAAPVIVAREHLQKGMMPGHVRYLIVNTGNANAGTGDEGLATAYQMCETLSDRREMVMPFSTGVIGERLAIEKIMDAAPEALASMAPDNWARAARGILTTDTRPKGSSRQVQLGEETITITGISKGSGMICPNMATMLAYVACDGRVSPEALQLLLSESSAKTFNRITVDGDTSTNDACVLIATGVRGEEPLHPDHADWEAFAEAVEAVMTELAQAIVLDGEGATKFITVQVDDAATPGEALEVAYTVAHSPLVKTAFFAADPNWGRILAAVGRARFDASHGNGSLDLRAVRIDLNEVCIVSNGGRDAAYTEAAGQAVMAEEFITITIRLGRGSCSDRVWTTDLSYDYVKINAEYRS</sequence>
<comment type="similarity">
    <text evidence="1 6">Belongs to the ArgJ family.</text>
</comment>
<comment type="catalytic activity">
    <reaction evidence="6">
        <text>N(2)-acetyl-L-ornithine + L-glutamate = N-acetyl-L-glutamate + L-ornithine</text>
        <dbReference type="Rhea" id="RHEA:15349"/>
        <dbReference type="ChEBI" id="CHEBI:29985"/>
        <dbReference type="ChEBI" id="CHEBI:44337"/>
        <dbReference type="ChEBI" id="CHEBI:46911"/>
        <dbReference type="ChEBI" id="CHEBI:57805"/>
        <dbReference type="EC" id="2.3.1.35"/>
    </reaction>
</comment>
<feature type="binding site" evidence="6">
    <location>
        <position position="406"/>
    </location>
    <ligand>
        <name>substrate</name>
    </ligand>
</feature>
<evidence type="ECO:0000256" key="1">
    <source>
        <dbReference type="ARBA" id="ARBA00006774"/>
    </source>
</evidence>
<keyword evidence="6" id="KW-0963">Cytoplasm</keyword>
<keyword evidence="4 6" id="KW-0068">Autocatalytic cleavage</keyword>
<dbReference type="EC" id="2.3.1.1" evidence="6"/>
<feature type="chain" id="PRO_5044941861" description="Arginine biosynthesis bifunctional protein ArgJ alpha chain" evidence="6">
    <location>
        <begin position="1"/>
        <end position="189"/>
    </location>
</feature>
<proteinExistence type="inferred from homology"/>
<feature type="site" description="Involved in the stabilization of negative charge on the oxyanion by the formation of the oxyanion hole" evidence="6">
    <location>
        <position position="116"/>
    </location>
</feature>
<evidence type="ECO:0000313" key="7">
    <source>
        <dbReference type="EMBL" id="GAA3945272.1"/>
    </source>
</evidence>
<keyword evidence="5 6" id="KW-0012">Acyltransferase</keyword>
<dbReference type="EMBL" id="BAABBO010000001">
    <property type="protein sequence ID" value="GAA3945272.1"/>
    <property type="molecule type" value="Genomic_DNA"/>
</dbReference>
<dbReference type="EC" id="2.3.1.35" evidence="6"/>
<gene>
    <name evidence="6 7" type="primary">argJ</name>
    <name evidence="7" type="ORF">GCM10022278_00580</name>
</gene>
<accession>A0ABP7NF60</accession>
<keyword evidence="6" id="KW-0055">Arginine biosynthesis</keyword>
<dbReference type="InterPro" id="IPR016117">
    <property type="entry name" value="ArgJ-like_dom_sf"/>
</dbReference>
<dbReference type="SUPFAM" id="SSF56266">
    <property type="entry name" value="DmpA/ArgJ-like"/>
    <property type="match status" value="1"/>
</dbReference>